<keyword evidence="3" id="KW-1185">Reference proteome</keyword>
<protein>
    <submittedName>
        <fullName evidence="2">RloB domain-containing protein</fullName>
    </submittedName>
</protein>
<feature type="compositionally biased region" description="Basic and acidic residues" evidence="1">
    <location>
        <begin position="21"/>
        <end position="30"/>
    </location>
</feature>
<reference evidence="2 3" key="1">
    <citation type="submission" date="2019-03" db="EMBL/GenBank/DDBJ databases">
        <title>Draft genome sequences of novel Actinobacteria.</title>
        <authorList>
            <person name="Sahin N."/>
            <person name="Ay H."/>
            <person name="Saygin H."/>
        </authorList>
    </citation>
    <scope>NUCLEOTIDE SEQUENCE [LARGE SCALE GENOMIC DNA]</scope>
    <source>
        <strain evidence="2 3">DSM 45941</strain>
    </source>
</reference>
<dbReference type="OrthoDB" id="9796523at2"/>
<comment type="caution">
    <text evidence="2">The sequence shown here is derived from an EMBL/GenBank/DDBJ whole genome shotgun (WGS) entry which is preliminary data.</text>
</comment>
<organism evidence="2 3">
    <name type="scientific">Actinomadura darangshiensis</name>
    <dbReference type="NCBI Taxonomy" id="705336"/>
    <lineage>
        <taxon>Bacteria</taxon>
        <taxon>Bacillati</taxon>
        <taxon>Actinomycetota</taxon>
        <taxon>Actinomycetes</taxon>
        <taxon>Streptosporangiales</taxon>
        <taxon>Thermomonosporaceae</taxon>
        <taxon>Actinomadura</taxon>
    </lineage>
</organism>
<evidence type="ECO:0000313" key="2">
    <source>
        <dbReference type="EMBL" id="TDD69801.1"/>
    </source>
</evidence>
<feature type="region of interest" description="Disordered" evidence="1">
    <location>
        <begin position="1"/>
        <end position="30"/>
    </location>
</feature>
<accession>A0A4R5AC51</accession>
<dbReference type="RefSeq" id="WP_132202528.1">
    <property type="nucleotide sequence ID" value="NZ_SMKY01000244.1"/>
</dbReference>
<dbReference type="Proteomes" id="UP000295578">
    <property type="component" value="Unassembled WGS sequence"/>
</dbReference>
<evidence type="ECO:0000313" key="3">
    <source>
        <dbReference type="Proteomes" id="UP000295578"/>
    </source>
</evidence>
<proteinExistence type="predicted"/>
<dbReference type="InterPro" id="IPR025591">
    <property type="entry name" value="RloB"/>
</dbReference>
<sequence>MSPKSRRPGGRSNRAFNTQTDLRRRPGGTREERRSLLILCEGKTEKQYFSGMRTRRGPQLAIDAPGCDHVALAREATRRCGEAEYDEVWCVLDTELDDRLVNEVLKEAQGCDLGIAFSSPSFELWLILHCRDHTRPFQSAKEAEKALKVLRPGWSKALTRFEDFEIGVVDACGRARRLHDGDGLPPNPSSSVWRLVEKIRGPSAE</sequence>
<dbReference type="Pfam" id="PF13707">
    <property type="entry name" value="RloB"/>
    <property type="match status" value="1"/>
</dbReference>
<gene>
    <name evidence="2" type="ORF">E1293_35410</name>
</gene>
<dbReference type="AlphaFoldDB" id="A0A4R5AC51"/>
<dbReference type="EMBL" id="SMKY01000244">
    <property type="protein sequence ID" value="TDD69801.1"/>
    <property type="molecule type" value="Genomic_DNA"/>
</dbReference>
<name>A0A4R5AC51_9ACTN</name>
<evidence type="ECO:0000256" key="1">
    <source>
        <dbReference type="SAM" id="MobiDB-lite"/>
    </source>
</evidence>